<feature type="transmembrane region" description="Helical" evidence="2">
    <location>
        <begin position="47"/>
        <end position="68"/>
    </location>
</feature>
<evidence type="ECO:0000256" key="1">
    <source>
        <dbReference type="SAM" id="Coils"/>
    </source>
</evidence>
<evidence type="ECO:0000256" key="2">
    <source>
        <dbReference type="SAM" id="Phobius"/>
    </source>
</evidence>
<evidence type="ECO:0000313" key="3">
    <source>
        <dbReference type="EMBL" id="MBB4119688.1"/>
    </source>
</evidence>
<evidence type="ECO:0000313" key="4">
    <source>
        <dbReference type="Proteomes" id="UP000553034"/>
    </source>
</evidence>
<proteinExistence type="predicted"/>
<dbReference type="Proteomes" id="UP000553034">
    <property type="component" value="Unassembled WGS sequence"/>
</dbReference>
<feature type="coiled-coil region" evidence="1">
    <location>
        <begin position="132"/>
        <end position="198"/>
    </location>
</feature>
<reference evidence="3 4" key="1">
    <citation type="submission" date="2020-08" db="EMBL/GenBank/DDBJ databases">
        <title>Genomic Encyclopedia of Type Strains, Phase IV (KMG-IV): sequencing the most valuable type-strain genomes for metagenomic binning, comparative biology and taxonomic classification.</title>
        <authorList>
            <person name="Goeker M."/>
        </authorList>
    </citation>
    <scope>NUCLEOTIDE SEQUENCE [LARGE SCALE GENOMIC DNA]</scope>
    <source>
        <strain evidence="3 4">DSM 29568</strain>
    </source>
</reference>
<keyword evidence="1" id="KW-0175">Coiled coil</keyword>
<accession>A0A840ENJ0</accession>
<organism evidence="3 4">
    <name type="scientific">Mesonia hippocampi</name>
    <dbReference type="NCBI Taxonomy" id="1628250"/>
    <lineage>
        <taxon>Bacteria</taxon>
        <taxon>Pseudomonadati</taxon>
        <taxon>Bacteroidota</taxon>
        <taxon>Flavobacteriia</taxon>
        <taxon>Flavobacteriales</taxon>
        <taxon>Flavobacteriaceae</taxon>
        <taxon>Mesonia</taxon>
    </lineage>
</organism>
<dbReference type="EMBL" id="JACIFO010000008">
    <property type="protein sequence ID" value="MBB4119688.1"/>
    <property type="molecule type" value="Genomic_DNA"/>
</dbReference>
<sequence>MAQDLRQLFKENNTPEPSVLPKNHKRRFEVRLEKQFPSQQKTAHKFYYVKIAAVLLVAFFVGILGFWLTQNSVTTQNTPSVVNSSNKLKTTEKPVLLSDVSSEFKKVEDYYIGNINAELADLKVTDENKNLIEAYLEQLTALDKEYKSLNQELASSGVIDEMSINALMNNLKLRLNLLHKLKNKLKELKAPVVSIQNENQA</sequence>
<protein>
    <recommendedName>
        <fullName evidence="5">Anti-sigma factor</fullName>
    </recommendedName>
</protein>
<name>A0A840ENJ0_9FLAO</name>
<dbReference type="AlphaFoldDB" id="A0A840ENJ0"/>
<keyword evidence="2" id="KW-0812">Transmembrane</keyword>
<comment type="caution">
    <text evidence="3">The sequence shown here is derived from an EMBL/GenBank/DDBJ whole genome shotgun (WGS) entry which is preliminary data.</text>
</comment>
<keyword evidence="2" id="KW-0472">Membrane</keyword>
<gene>
    <name evidence="3" type="ORF">GGR32_001994</name>
</gene>
<dbReference type="RefSeq" id="WP_183478037.1">
    <property type="nucleotide sequence ID" value="NZ_JACIFO010000008.1"/>
</dbReference>
<evidence type="ECO:0008006" key="5">
    <source>
        <dbReference type="Google" id="ProtNLM"/>
    </source>
</evidence>
<keyword evidence="4" id="KW-1185">Reference proteome</keyword>
<keyword evidence="2" id="KW-1133">Transmembrane helix</keyword>